<dbReference type="InParanoid" id="B0DF92"/>
<dbReference type="PANTHER" id="PTHR33365:SF11">
    <property type="entry name" value="TAT PATHWAY SIGNAL SEQUENCE"/>
    <property type="match status" value="1"/>
</dbReference>
<dbReference type="Pfam" id="PF11807">
    <property type="entry name" value="UstYa"/>
    <property type="match status" value="1"/>
</dbReference>
<dbReference type="PANTHER" id="PTHR33365">
    <property type="entry name" value="YALI0B05434P"/>
    <property type="match status" value="1"/>
</dbReference>
<comment type="similarity">
    <text evidence="3">Belongs to the ustYa family.</text>
</comment>
<accession>B0DF92</accession>
<evidence type="ECO:0000256" key="3">
    <source>
        <dbReference type="ARBA" id="ARBA00035112"/>
    </source>
</evidence>
<dbReference type="AlphaFoldDB" id="B0DF92"/>
<protein>
    <submittedName>
        <fullName evidence="5">Predicted protein</fullName>
    </submittedName>
</protein>
<dbReference type="HOGENOM" id="CLU_042941_8_0_1"/>
<keyword evidence="4" id="KW-0472">Membrane</keyword>
<evidence type="ECO:0000256" key="2">
    <source>
        <dbReference type="ARBA" id="ARBA00023002"/>
    </source>
</evidence>
<dbReference type="GeneID" id="6078149"/>
<dbReference type="OrthoDB" id="3687641at2759"/>
<dbReference type="KEGG" id="lbc:LACBIDRAFT_299714"/>
<keyword evidence="2" id="KW-0560">Oxidoreductase</keyword>
<keyword evidence="4" id="KW-0812">Transmembrane</keyword>
<comment type="pathway">
    <text evidence="1">Mycotoxin biosynthesis.</text>
</comment>
<dbReference type="RefSeq" id="XP_001882515.1">
    <property type="nucleotide sequence ID" value="XM_001882480.1"/>
</dbReference>
<dbReference type="GO" id="GO:0043386">
    <property type="term" value="P:mycotoxin biosynthetic process"/>
    <property type="evidence" value="ECO:0007669"/>
    <property type="project" value="InterPro"/>
</dbReference>
<dbReference type="EMBL" id="DS547107">
    <property type="protein sequence ID" value="EDR06668.1"/>
    <property type="molecule type" value="Genomic_DNA"/>
</dbReference>
<evidence type="ECO:0000313" key="5">
    <source>
        <dbReference type="EMBL" id="EDR06668.1"/>
    </source>
</evidence>
<evidence type="ECO:0000256" key="1">
    <source>
        <dbReference type="ARBA" id="ARBA00004685"/>
    </source>
</evidence>
<keyword evidence="4" id="KW-1133">Transmembrane helix</keyword>
<keyword evidence="6" id="KW-1185">Reference proteome</keyword>
<dbReference type="Proteomes" id="UP000001194">
    <property type="component" value="Unassembled WGS sequence"/>
</dbReference>
<name>B0DF92_LACBS</name>
<evidence type="ECO:0000313" key="6">
    <source>
        <dbReference type="Proteomes" id="UP000001194"/>
    </source>
</evidence>
<proteinExistence type="inferred from homology"/>
<gene>
    <name evidence="5" type="ORF">LACBIDRAFT_299714</name>
</gene>
<sequence>MFSKSAISFILCVWGILNLIYISIRTQIRPPVGEAYTYHGHDYPETLPLPFDHLENVLLTVEESDRFTLTGHPSDPQWARLAPASGGYVRLGPENRLFLVSMFHQLHCLRFFNWAFDPEFEGLYKIFATEDHSAHCLNYLRQMILCSPDLTLEKGDFRTRNFALERSGSTHTCRDWSTVYNVMEDNWDRWKNRTS</sequence>
<evidence type="ECO:0000256" key="4">
    <source>
        <dbReference type="SAM" id="Phobius"/>
    </source>
</evidence>
<dbReference type="GO" id="GO:0016491">
    <property type="term" value="F:oxidoreductase activity"/>
    <property type="evidence" value="ECO:0007669"/>
    <property type="project" value="UniProtKB-KW"/>
</dbReference>
<organism evidence="6">
    <name type="scientific">Laccaria bicolor (strain S238N-H82 / ATCC MYA-4686)</name>
    <name type="common">Bicoloured deceiver</name>
    <name type="synonym">Laccaria laccata var. bicolor</name>
    <dbReference type="NCBI Taxonomy" id="486041"/>
    <lineage>
        <taxon>Eukaryota</taxon>
        <taxon>Fungi</taxon>
        <taxon>Dikarya</taxon>
        <taxon>Basidiomycota</taxon>
        <taxon>Agaricomycotina</taxon>
        <taxon>Agaricomycetes</taxon>
        <taxon>Agaricomycetidae</taxon>
        <taxon>Agaricales</taxon>
        <taxon>Agaricineae</taxon>
        <taxon>Hydnangiaceae</taxon>
        <taxon>Laccaria</taxon>
    </lineage>
</organism>
<feature type="transmembrane region" description="Helical" evidence="4">
    <location>
        <begin position="6"/>
        <end position="24"/>
    </location>
</feature>
<dbReference type="STRING" id="486041.B0DF92"/>
<reference evidence="5 6" key="1">
    <citation type="journal article" date="2008" name="Nature">
        <title>The genome of Laccaria bicolor provides insights into mycorrhizal symbiosis.</title>
        <authorList>
            <person name="Martin F."/>
            <person name="Aerts A."/>
            <person name="Ahren D."/>
            <person name="Brun A."/>
            <person name="Danchin E.G.J."/>
            <person name="Duchaussoy F."/>
            <person name="Gibon J."/>
            <person name="Kohler A."/>
            <person name="Lindquist E."/>
            <person name="Pereda V."/>
            <person name="Salamov A."/>
            <person name="Shapiro H.J."/>
            <person name="Wuyts J."/>
            <person name="Blaudez D."/>
            <person name="Buee M."/>
            <person name="Brokstein P."/>
            <person name="Canbaeck B."/>
            <person name="Cohen D."/>
            <person name="Courty P.E."/>
            <person name="Coutinho P.M."/>
            <person name="Delaruelle C."/>
            <person name="Detter J.C."/>
            <person name="Deveau A."/>
            <person name="DiFazio S."/>
            <person name="Duplessis S."/>
            <person name="Fraissinet-Tachet L."/>
            <person name="Lucic E."/>
            <person name="Frey-Klett P."/>
            <person name="Fourrey C."/>
            <person name="Feussner I."/>
            <person name="Gay G."/>
            <person name="Grimwood J."/>
            <person name="Hoegger P.J."/>
            <person name="Jain P."/>
            <person name="Kilaru S."/>
            <person name="Labbe J."/>
            <person name="Lin Y.C."/>
            <person name="Legue V."/>
            <person name="Le Tacon F."/>
            <person name="Marmeisse R."/>
            <person name="Melayah D."/>
            <person name="Montanini B."/>
            <person name="Muratet M."/>
            <person name="Nehls U."/>
            <person name="Niculita-Hirzel H."/>
            <person name="Oudot-Le Secq M.P."/>
            <person name="Peter M."/>
            <person name="Quesneville H."/>
            <person name="Rajashekar B."/>
            <person name="Reich M."/>
            <person name="Rouhier N."/>
            <person name="Schmutz J."/>
            <person name="Yin T."/>
            <person name="Chalot M."/>
            <person name="Henrissat B."/>
            <person name="Kuees U."/>
            <person name="Lucas S."/>
            <person name="Van de Peer Y."/>
            <person name="Podila G.K."/>
            <person name="Polle A."/>
            <person name="Pukkila P.J."/>
            <person name="Richardson P.M."/>
            <person name="Rouze P."/>
            <person name="Sanders I.R."/>
            <person name="Stajich J.E."/>
            <person name="Tunlid A."/>
            <person name="Tuskan G."/>
            <person name="Grigoriev I.V."/>
        </authorList>
    </citation>
    <scope>NUCLEOTIDE SEQUENCE [LARGE SCALE GENOMIC DNA]</scope>
    <source>
        <strain evidence="6">S238N-H82 / ATCC MYA-4686</strain>
    </source>
</reference>
<dbReference type="InterPro" id="IPR021765">
    <property type="entry name" value="UstYa-like"/>
</dbReference>